<proteinExistence type="predicted"/>
<dbReference type="InterPro" id="IPR005467">
    <property type="entry name" value="His_kinase_dom"/>
</dbReference>
<dbReference type="InterPro" id="IPR003661">
    <property type="entry name" value="HisK_dim/P_dom"/>
</dbReference>
<keyword evidence="5" id="KW-0418">Kinase</keyword>
<evidence type="ECO:0000313" key="9">
    <source>
        <dbReference type="EMBL" id="MDO1446738.1"/>
    </source>
</evidence>
<dbReference type="InterPro" id="IPR000700">
    <property type="entry name" value="PAS-assoc_C"/>
</dbReference>
<feature type="domain" description="PAC" evidence="8">
    <location>
        <begin position="82"/>
        <end position="134"/>
    </location>
</feature>
<evidence type="ECO:0000256" key="5">
    <source>
        <dbReference type="ARBA" id="ARBA00022777"/>
    </source>
</evidence>
<feature type="domain" description="PAS" evidence="7">
    <location>
        <begin position="131"/>
        <end position="202"/>
    </location>
</feature>
<feature type="domain" description="PAC" evidence="8">
    <location>
        <begin position="205"/>
        <end position="257"/>
    </location>
</feature>
<dbReference type="SUPFAM" id="SSF55785">
    <property type="entry name" value="PYP-like sensor domain (PAS domain)"/>
    <property type="match status" value="2"/>
</dbReference>
<dbReference type="CDD" id="cd00130">
    <property type="entry name" value="PAS"/>
    <property type="match status" value="2"/>
</dbReference>
<dbReference type="Proteomes" id="UP001168528">
    <property type="component" value="Unassembled WGS sequence"/>
</dbReference>
<feature type="domain" description="PAS" evidence="7">
    <location>
        <begin position="7"/>
        <end position="80"/>
    </location>
</feature>
<dbReference type="Pfam" id="PF00512">
    <property type="entry name" value="HisKA"/>
    <property type="match status" value="1"/>
</dbReference>
<evidence type="ECO:0000259" key="7">
    <source>
        <dbReference type="PROSITE" id="PS50112"/>
    </source>
</evidence>
<dbReference type="InterPro" id="IPR035965">
    <property type="entry name" value="PAS-like_dom_sf"/>
</dbReference>
<feature type="domain" description="Histidine kinase" evidence="6">
    <location>
        <begin position="292"/>
        <end position="505"/>
    </location>
</feature>
<dbReference type="Pfam" id="PF02518">
    <property type="entry name" value="HATPase_c"/>
    <property type="match status" value="1"/>
</dbReference>
<evidence type="ECO:0000256" key="2">
    <source>
        <dbReference type="ARBA" id="ARBA00012438"/>
    </source>
</evidence>
<dbReference type="InterPro" id="IPR036097">
    <property type="entry name" value="HisK_dim/P_sf"/>
</dbReference>
<keyword evidence="10" id="KW-1185">Reference proteome</keyword>
<keyword evidence="3" id="KW-0597">Phosphoprotein</keyword>
<dbReference type="InterPro" id="IPR001610">
    <property type="entry name" value="PAC"/>
</dbReference>
<dbReference type="PROSITE" id="PS50113">
    <property type="entry name" value="PAC"/>
    <property type="match status" value="2"/>
</dbReference>
<evidence type="ECO:0000256" key="3">
    <source>
        <dbReference type="ARBA" id="ARBA00022553"/>
    </source>
</evidence>
<name>A0ABT8R639_9BACT</name>
<reference evidence="9" key="1">
    <citation type="submission" date="2023-07" db="EMBL/GenBank/DDBJ databases">
        <title>The genome sequence of Rhodocytophaga aerolata KACC 12507.</title>
        <authorList>
            <person name="Zhang X."/>
        </authorList>
    </citation>
    <scope>NUCLEOTIDE SEQUENCE</scope>
    <source>
        <strain evidence="9">KACC 12507</strain>
    </source>
</reference>
<dbReference type="InterPro" id="IPR000014">
    <property type="entry name" value="PAS"/>
</dbReference>
<dbReference type="Gene3D" id="3.30.565.10">
    <property type="entry name" value="Histidine kinase-like ATPase, C-terminal domain"/>
    <property type="match status" value="1"/>
</dbReference>
<dbReference type="InterPro" id="IPR013655">
    <property type="entry name" value="PAS_fold_3"/>
</dbReference>
<comment type="caution">
    <text evidence="9">The sequence shown here is derived from an EMBL/GenBank/DDBJ whole genome shotgun (WGS) entry which is preliminary data.</text>
</comment>
<keyword evidence="4" id="KW-0808">Transferase</keyword>
<evidence type="ECO:0000259" key="6">
    <source>
        <dbReference type="PROSITE" id="PS50109"/>
    </source>
</evidence>
<evidence type="ECO:0000259" key="8">
    <source>
        <dbReference type="PROSITE" id="PS50113"/>
    </source>
</evidence>
<dbReference type="InterPro" id="IPR052162">
    <property type="entry name" value="Sensor_kinase/Photoreceptor"/>
</dbReference>
<dbReference type="SMART" id="SM00387">
    <property type="entry name" value="HATPase_c"/>
    <property type="match status" value="1"/>
</dbReference>
<evidence type="ECO:0000256" key="1">
    <source>
        <dbReference type="ARBA" id="ARBA00000085"/>
    </source>
</evidence>
<dbReference type="Gene3D" id="1.10.287.130">
    <property type="match status" value="1"/>
</dbReference>
<dbReference type="Gene3D" id="3.30.450.20">
    <property type="entry name" value="PAS domain"/>
    <property type="match status" value="2"/>
</dbReference>
<comment type="catalytic activity">
    <reaction evidence="1">
        <text>ATP + protein L-histidine = ADP + protein N-phospho-L-histidine.</text>
        <dbReference type="EC" id="2.7.13.3"/>
    </reaction>
</comment>
<dbReference type="SMART" id="SM00086">
    <property type="entry name" value="PAC"/>
    <property type="match status" value="2"/>
</dbReference>
<dbReference type="PANTHER" id="PTHR43304">
    <property type="entry name" value="PHYTOCHROME-LIKE PROTEIN CPH1"/>
    <property type="match status" value="1"/>
</dbReference>
<dbReference type="RefSeq" id="WP_302037543.1">
    <property type="nucleotide sequence ID" value="NZ_JAUKPO010000005.1"/>
</dbReference>
<dbReference type="InterPro" id="IPR013767">
    <property type="entry name" value="PAS_fold"/>
</dbReference>
<dbReference type="Pfam" id="PF08447">
    <property type="entry name" value="PAS_3"/>
    <property type="match status" value="1"/>
</dbReference>
<dbReference type="PROSITE" id="PS50109">
    <property type="entry name" value="HIS_KIN"/>
    <property type="match status" value="1"/>
</dbReference>
<dbReference type="InterPro" id="IPR003594">
    <property type="entry name" value="HATPase_dom"/>
</dbReference>
<evidence type="ECO:0000313" key="10">
    <source>
        <dbReference type="Proteomes" id="UP001168528"/>
    </source>
</evidence>
<dbReference type="EMBL" id="JAUKPO010000005">
    <property type="protein sequence ID" value="MDO1446738.1"/>
    <property type="molecule type" value="Genomic_DNA"/>
</dbReference>
<dbReference type="SUPFAM" id="SSF55874">
    <property type="entry name" value="ATPase domain of HSP90 chaperone/DNA topoisomerase II/histidine kinase"/>
    <property type="match status" value="1"/>
</dbReference>
<dbReference type="SMART" id="SM00091">
    <property type="entry name" value="PAS"/>
    <property type="match status" value="2"/>
</dbReference>
<protein>
    <recommendedName>
        <fullName evidence="2">histidine kinase</fullName>
        <ecNumber evidence="2">2.7.13.3</ecNumber>
    </recommendedName>
</protein>
<dbReference type="InterPro" id="IPR036890">
    <property type="entry name" value="HATPase_C_sf"/>
</dbReference>
<dbReference type="PRINTS" id="PR00344">
    <property type="entry name" value="BCTRLSENSOR"/>
</dbReference>
<organism evidence="9 10">
    <name type="scientific">Rhodocytophaga aerolata</name>
    <dbReference type="NCBI Taxonomy" id="455078"/>
    <lineage>
        <taxon>Bacteria</taxon>
        <taxon>Pseudomonadati</taxon>
        <taxon>Bacteroidota</taxon>
        <taxon>Cytophagia</taxon>
        <taxon>Cytophagales</taxon>
        <taxon>Rhodocytophagaceae</taxon>
        <taxon>Rhodocytophaga</taxon>
    </lineage>
</organism>
<dbReference type="CDD" id="cd00082">
    <property type="entry name" value="HisKA"/>
    <property type="match status" value="1"/>
</dbReference>
<dbReference type="EC" id="2.7.13.3" evidence="2"/>
<dbReference type="PROSITE" id="PS50112">
    <property type="entry name" value="PAS"/>
    <property type="match status" value="2"/>
</dbReference>
<dbReference type="SUPFAM" id="SSF47384">
    <property type="entry name" value="Homodimeric domain of signal transducing histidine kinase"/>
    <property type="match status" value="1"/>
</dbReference>
<sequence length="505" mass="57998">MQNHRSIESMYSAFIDQVEEYAIFSMDSQGIVTSWNAGAERIKGYKEEEVIGKHFRMLFPENYQKEGKPEKELEEARQKGIYKNEDWRRKKDGSLFWAKVALTKIVDEEGKSIGFTKVTGDRTRHRQYEEDRKQYQLILQSLPHMIFSATPEGEINWVNEWFSHYTGMQLEDGKLGWNWVNLTHPDDVAPILQAWTYALSTGNTYRVEQRVRKADGQYSTQLVVAKPIRNSHGKIVQWVGSSVDIELQKQLEASHLANQLLEEKVKERAMEIVAKNEELLRTNQTLDNIVHIAAHDLRAPITNLNTLLDLLLKDGDGGKKQQLLPLISSSVERLSRTVNGLIEIIQAQHSGKRIAQVIDLHEIVDRLMQEYSEMLQASKGSIHPDFTSLPAIRHNEAYLESILRNLISNALKYRHKDRSPELHLTSQKVGEFALLTVKDNGIGMDLMRVKDKLFLPFNRFSQQAEGSGVGLHLVKNMVERNGGYITVESQPDQGSTFRIFLREYE</sequence>
<dbReference type="Pfam" id="PF00989">
    <property type="entry name" value="PAS"/>
    <property type="match status" value="1"/>
</dbReference>
<dbReference type="NCBIfam" id="TIGR00229">
    <property type="entry name" value="sensory_box"/>
    <property type="match status" value="2"/>
</dbReference>
<dbReference type="SMART" id="SM00388">
    <property type="entry name" value="HisKA"/>
    <property type="match status" value="1"/>
</dbReference>
<dbReference type="PANTHER" id="PTHR43304:SF1">
    <property type="entry name" value="PAC DOMAIN-CONTAINING PROTEIN"/>
    <property type="match status" value="1"/>
</dbReference>
<dbReference type="InterPro" id="IPR004358">
    <property type="entry name" value="Sig_transdc_His_kin-like_C"/>
</dbReference>
<evidence type="ECO:0000256" key="4">
    <source>
        <dbReference type="ARBA" id="ARBA00022679"/>
    </source>
</evidence>
<accession>A0ABT8R639</accession>
<gene>
    <name evidence="9" type="ORF">Q0590_10775</name>
</gene>